<protein>
    <submittedName>
        <fullName evidence="2">DUF3127 domain-containing protein</fullName>
    </submittedName>
</protein>
<dbReference type="Pfam" id="PF11325">
    <property type="entry name" value="DUF3127"/>
    <property type="match status" value="1"/>
</dbReference>
<reference evidence="2" key="2">
    <citation type="submission" date="2021-04" db="EMBL/GenBank/DDBJ databases">
        <authorList>
            <person name="Gilroy R."/>
        </authorList>
    </citation>
    <scope>NUCLEOTIDE SEQUENCE</scope>
    <source>
        <strain evidence="2">1719</strain>
    </source>
</reference>
<dbReference type="InterPro" id="IPR012340">
    <property type="entry name" value="NA-bd_OB-fold"/>
</dbReference>
<organism evidence="2 3">
    <name type="scientific">Candidatus Sphingobacterium stercoripullorum</name>
    <dbReference type="NCBI Taxonomy" id="2838759"/>
    <lineage>
        <taxon>Bacteria</taxon>
        <taxon>Pseudomonadati</taxon>
        <taxon>Bacteroidota</taxon>
        <taxon>Sphingobacteriia</taxon>
        <taxon>Sphingobacteriales</taxon>
        <taxon>Sphingobacteriaceae</taxon>
        <taxon>Sphingobacterium</taxon>
    </lineage>
</organism>
<dbReference type="Proteomes" id="UP000824156">
    <property type="component" value="Unassembled WGS sequence"/>
</dbReference>
<name>A0A9D1WA45_9SPHI</name>
<dbReference type="InterPro" id="IPR021474">
    <property type="entry name" value="DUF3127"/>
</dbReference>
<accession>A0A9D1WA45</accession>
<reference evidence="2" key="1">
    <citation type="journal article" date="2021" name="PeerJ">
        <title>Extensive microbial diversity within the chicken gut microbiome revealed by metagenomics and culture.</title>
        <authorList>
            <person name="Gilroy R."/>
            <person name="Ravi A."/>
            <person name="Getino M."/>
            <person name="Pursley I."/>
            <person name="Horton D.L."/>
            <person name="Alikhan N.F."/>
            <person name="Baker D."/>
            <person name="Gharbi K."/>
            <person name="Hall N."/>
            <person name="Watson M."/>
            <person name="Adriaenssens E.M."/>
            <person name="Foster-Nyarko E."/>
            <person name="Jarju S."/>
            <person name="Secka A."/>
            <person name="Antonio M."/>
            <person name="Oren A."/>
            <person name="Chaudhuri R.R."/>
            <person name="La Ragione R."/>
            <person name="Hildebrand F."/>
            <person name="Pallen M.J."/>
        </authorList>
    </citation>
    <scope>NUCLEOTIDE SEQUENCE</scope>
    <source>
        <strain evidence="2">1719</strain>
    </source>
</reference>
<dbReference type="EMBL" id="DXEZ01000166">
    <property type="protein sequence ID" value="HIX54572.1"/>
    <property type="molecule type" value="Genomic_DNA"/>
</dbReference>
<dbReference type="SUPFAM" id="SSF50249">
    <property type="entry name" value="Nucleic acid-binding proteins"/>
    <property type="match status" value="1"/>
</dbReference>
<gene>
    <name evidence="2" type="ORF">H9853_06070</name>
</gene>
<sequence>MEIRGTVHEIGKVQQVTDTFQKRDLIVKYEENPQYPEYLKFEATQERVQIFEGLNIGDEVEVHFNLRGRPWTNKEGITTYFNSLVAWRVNKVMVQPNAGNYGGAPQQNAPAQGGSTNNPPAADFSKSSSDDSGEDDLPF</sequence>
<feature type="compositionally biased region" description="Polar residues" evidence="1">
    <location>
        <begin position="105"/>
        <end position="119"/>
    </location>
</feature>
<comment type="caution">
    <text evidence="2">The sequence shown here is derived from an EMBL/GenBank/DDBJ whole genome shotgun (WGS) entry which is preliminary data.</text>
</comment>
<dbReference type="AlphaFoldDB" id="A0A9D1WA45"/>
<evidence type="ECO:0000313" key="3">
    <source>
        <dbReference type="Proteomes" id="UP000824156"/>
    </source>
</evidence>
<feature type="region of interest" description="Disordered" evidence="1">
    <location>
        <begin position="96"/>
        <end position="139"/>
    </location>
</feature>
<evidence type="ECO:0000313" key="2">
    <source>
        <dbReference type="EMBL" id="HIX54572.1"/>
    </source>
</evidence>
<evidence type="ECO:0000256" key="1">
    <source>
        <dbReference type="SAM" id="MobiDB-lite"/>
    </source>
</evidence>
<proteinExistence type="predicted"/>